<reference evidence="3" key="1">
    <citation type="submission" date="2017-09" db="EMBL/GenBank/DDBJ databases">
        <title>Depth-based differentiation of microbial function through sediment-hosted aquifers and enrichment of novel symbionts in the deep terrestrial subsurface.</title>
        <authorList>
            <person name="Probst A.J."/>
            <person name="Ladd B."/>
            <person name="Jarett J.K."/>
            <person name="Geller-Mcgrath D.E."/>
            <person name="Sieber C.M.K."/>
            <person name="Emerson J.B."/>
            <person name="Anantharaman K."/>
            <person name="Thomas B.C."/>
            <person name="Malmstrom R."/>
            <person name="Stieglmeier M."/>
            <person name="Klingl A."/>
            <person name="Woyke T."/>
            <person name="Ryan C.M."/>
            <person name="Banfield J.F."/>
        </authorList>
    </citation>
    <scope>NUCLEOTIDE SEQUENCE [LARGE SCALE GENOMIC DNA]</scope>
</reference>
<sequence>MSIVDNRPMESSEIPEGSNPSLRTEKKSVGLEVLRATQKDFTSYVAAAAYGMWESMQAMKPYIAPGVGMVSQELTHPRAQEGIRKLFEQNVGDGTIVALGFLGGEAVLQTINIIGKELGKKGINPEIRFLASLTFGVATAIYLETTTIMNNTVDIPGDLFGVALGVAAILTGKVAQKHLTEENLTKLIVAGSELSITIPEKLEAFSHKLSESLKKERPEELNPENLATEFVSIIEEKET</sequence>
<accession>A0A2M8GJE8</accession>
<comment type="caution">
    <text evidence="2">The sequence shown here is derived from an EMBL/GenBank/DDBJ whole genome shotgun (WGS) entry which is preliminary data.</text>
</comment>
<organism evidence="2 3">
    <name type="scientific">Candidatus Shapirobacteria bacterium CG_4_8_14_3_um_filter_35_11</name>
    <dbReference type="NCBI Taxonomy" id="1974874"/>
    <lineage>
        <taxon>Bacteria</taxon>
        <taxon>Candidatus Shapironibacteriota</taxon>
    </lineage>
</organism>
<evidence type="ECO:0000256" key="1">
    <source>
        <dbReference type="SAM" id="MobiDB-lite"/>
    </source>
</evidence>
<evidence type="ECO:0000313" key="2">
    <source>
        <dbReference type="EMBL" id="PJC80184.1"/>
    </source>
</evidence>
<proteinExistence type="predicted"/>
<feature type="region of interest" description="Disordered" evidence="1">
    <location>
        <begin position="1"/>
        <end position="25"/>
    </location>
</feature>
<name>A0A2M8GJE8_9BACT</name>
<evidence type="ECO:0000313" key="3">
    <source>
        <dbReference type="Proteomes" id="UP000228960"/>
    </source>
</evidence>
<dbReference type="Proteomes" id="UP000228960">
    <property type="component" value="Unassembled WGS sequence"/>
</dbReference>
<protein>
    <submittedName>
        <fullName evidence="2">Uncharacterized protein</fullName>
    </submittedName>
</protein>
<gene>
    <name evidence="2" type="ORF">CO009_02615</name>
</gene>
<dbReference type="EMBL" id="PFQM01000067">
    <property type="protein sequence ID" value="PJC80184.1"/>
    <property type="molecule type" value="Genomic_DNA"/>
</dbReference>
<dbReference type="AlphaFoldDB" id="A0A2M8GJE8"/>